<dbReference type="InterPro" id="IPR034683">
    <property type="entry name" value="IspD/TarI"/>
</dbReference>
<dbReference type="Pfam" id="PF01128">
    <property type="entry name" value="IspD"/>
    <property type="match status" value="1"/>
</dbReference>
<keyword evidence="3" id="KW-0414">Isoprene biosynthesis</keyword>
<protein>
    <recommendedName>
        <fullName evidence="3">2-C-methyl-D-erythritol 4-phosphate cytidylyltransferase</fullName>
        <ecNumber evidence="3">2.7.7.60</ecNumber>
    </recommendedName>
    <alternativeName>
        <fullName evidence="3">4-diphosphocytidyl-2C-methyl-D-erythritol synthase</fullName>
    </alternativeName>
    <alternativeName>
        <fullName evidence="3">MEP cytidylyltransferase</fullName>
        <shortName evidence="3">MCT</shortName>
    </alternativeName>
</protein>
<evidence type="ECO:0000256" key="2">
    <source>
        <dbReference type="ARBA" id="ARBA00022695"/>
    </source>
</evidence>
<name>A0ABR5Q0S9_9ACTN</name>
<comment type="pathway">
    <text evidence="3">Isoprenoid biosynthesis; isopentenyl diphosphate biosynthesis via DXP pathway; isopentenyl diphosphate from 1-deoxy-D-xylulose 5-phosphate: step 2/6.</text>
</comment>
<dbReference type="InterPro" id="IPR001228">
    <property type="entry name" value="IspD"/>
</dbReference>
<feature type="site" description="Positions MEP for the nucleophilic attack" evidence="3">
    <location>
        <position position="241"/>
    </location>
</feature>
<dbReference type="GO" id="GO:0016779">
    <property type="term" value="F:nucleotidyltransferase activity"/>
    <property type="evidence" value="ECO:0007669"/>
    <property type="project" value="UniProtKB-KW"/>
</dbReference>
<dbReference type="EC" id="2.7.7.60" evidence="3"/>
<comment type="catalytic activity">
    <reaction evidence="3">
        <text>2-C-methyl-D-erythritol 4-phosphate + CTP + H(+) = 4-CDP-2-C-methyl-D-erythritol + diphosphate</text>
        <dbReference type="Rhea" id="RHEA:13429"/>
        <dbReference type="ChEBI" id="CHEBI:15378"/>
        <dbReference type="ChEBI" id="CHEBI:33019"/>
        <dbReference type="ChEBI" id="CHEBI:37563"/>
        <dbReference type="ChEBI" id="CHEBI:57823"/>
        <dbReference type="ChEBI" id="CHEBI:58262"/>
        <dbReference type="EC" id="2.7.7.60"/>
    </reaction>
</comment>
<evidence type="ECO:0000256" key="3">
    <source>
        <dbReference type="HAMAP-Rule" id="MF_00108"/>
    </source>
</evidence>
<proteinExistence type="inferred from homology"/>
<reference evidence="4 5" key="1">
    <citation type="journal article" date="2015" name="Genome Announc.">
        <title>Expanding the biotechnology potential of lactobacilli through comparative genomics of 213 strains and associated genera.</title>
        <authorList>
            <person name="Sun Z."/>
            <person name="Harris H.M."/>
            <person name="McCann A."/>
            <person name="Guo C."/>
            <person name="Argimon S."/>
            <person name="Zhang W."/>
            <person name="Yang X."/>
            <person name="Jeffery I.B."/>
            <person name="Cooney J.C."/>
            <person name="Kagawa T.F."/>
            <person name="Liu W."/>
            <person name="Song Y."/>
            <person name="Salvetti E."/>
            <person name="Wrobel A."/>
            <person name="Rasinkangas P."/>
            <person name="Parkhill J."/>
            <person name="Rea M.C."/>
            <person name="O'Sullivan O."/>
            <person name="Ritari J."/>
            <person name="Douillard F.P."/>
            <person name="Paul Ross R."/>
            <person name="Yang R."/>
            <person name="Briner A.E."/>
            <person name="Felis G.E."/>
            <person name="de Vos W.M."/>
            <person name="Barrangou R."/>
            <person name="Klaenhammer T.R."/>
            <person name="Caufield P.W."/>
            <person name="Cui Y."/>
            <person name="Zhang H."/>
            <person name="O'Toole P.W."/>
        </authorList>
    </citation>
    <scope>NUCLEOTIDE SEQUENCE [LARGE SCALE GENOMIC DNA]</scope>
    <source>
        <strain evidence="4 5">DSM 7090</strain>
    </source>
</reference>
<evidence type="ECO:0000313" key="4">
    <source>
        <dbReference type="EMBL" id="KRO02863.1"/>
    </source>
</evidence>
<evidence type="ECO:0000256" key="1">
    <source>
        <dbReference type="ARBA" id="ARBA00022679"/>
    </source>
</evidence>
<dbReference type="Gene3D" id="3.90.550.10">
    <property type="entry name" value="Spore Coat Polysaccharide Biosynthesis Protein SpsA, Chain A"/>
    <property type="match status" value="1"/>
</dbReference>
<dbReference type="PANTHER" id="PTHR32125">
    <property type="entry name" value="2-C-METHYL-D-ERYTHRITOL 4-PHOSPHATE CYTIDYLYLTRANSFERASE, CHLOROPLASTIC"/>
    <property type="match status" value="1"/>
</dbReference>
<sequence length="274" mass="29164">MGEVRMRVSGACTQIKTSCARVVEKSNGPDTVAVIVAGGIGERFGYPGGKQFINLCGLPLMSWSILAFDHAPSIAHVVIACSPEKVDAVRESVLSGLKLHKPITFAASGKTRQASVYSALKATPRGFDLVAVHDAVRPLIEVETIERVISRVRSDAALAGAICATRAVDTLKRVEGSTIVSTPDRSFLWAAQTPQVFRKSILVEAHERALQERIAATDDSSLVEHLGGVVEVVESSNDNIKVTYPSDLTICEALLGKHLMDGADSCIPFDGGEA</sequence>
<dbReference type="NCBIfam" id="TIGR00453">
    <property type="entry name" value="ispD"/>
    <property type="match status" value="1"/>
</dbReference>
<gene>
    <name evidence="3" type="primary">ispD</name>
    <name evidence="4" type="ORF">IV60_GL000028</name>
</gene>
<dbReference type="PANTHER" id="PTHR32125:SF4">
    <property type="entry name" value="2-C-METHYL-D-ERYTHRITOL 4-PHOSPHATE CYTIDYLYLTRANSFERASE, CHLOROPLASTIC"/>
    <property type="match status" value="1"/>
</dbReference>
<feature type="site" description="Positions MEP for the nucleophilic attack" evidence="3">
    <location>
        <position position="185"/>
    </location>
</feature>
<dbReference type="SUPFAM" id="SSF53448">
    <property type="entry name" value="Nucleotide-diphospho-sugar transferases"/>
    <property type="match status" value="1"/>
</dbReference>
<comment type="function">
    <text evidence="3">Catalyzes the formation of 4-diphosphocytidyl-2-C-methyl-D-erythritol from CTP and 2-C-methyl-D-erythritol 4-phosphate (MEP).</text>
</comment>
<dbReference type="Proteomes" id="UP000051927">
    <property type="component" value="Unassembled WGS sequence"/>
</dbReference>
<dbReference type="HAMAP" id="MF_00108">
    <property type="entry name" value="IspD"/>
    <property type="match status" value="1"/>
</dbReference>
<evidence type="ECO:0000313" key="5">
    <source>
        <dbReference type="Proteomes" id="UP000051927"/>
    </source>
</evidence>
<feature type="site" description="Transition state stabilizer" evidence="3">
    <location>
        <position position="43"/>
    </location>
</feature>
<comment type="similarity">
    <text evidence="3">Belongs to the IspD/TarI cytidylyltransferase family. IspD subfamily.</text>
</comment>
<organism evidence="4 5">
    <name type="scientific">Lancefieldella rimae</name>
    <dbReference type="NCBI Taxonomy" id="1383"/>
    <lineage>
        <taxon>Bacteria</taxon>
        <taxon>Bacillati</taxon>
        <taxon>Actinomycetota</taxon>
        <taxon>Coriobacteriia</taxon>
        <taxon>Coriobacteriales</taxon>
        <taxon>Atopobiaceae</taxon>
        <taxon>Lancefieldella</taxon>
    </lineage>
</organism>
<dbReference type="CDD" id="cd02516">
    <property type="entry name" value="CDP-ME_synthetase"/>
    <property type="match status" value="1"/>
</dbReference>
<keyword evidence="2 3" id="KW-0548">Nucleotidyltransferase</keyword>
<dbReference type="InterPro" id="IPR029044">
    <property type="entry name" value="Nucleotide-diphossugar_trans"/>
</dbReference>
<dbReference type="EMBL" id="JQCP01000001">
    <property type="protein sequence ID" value="KRO02863.1"/>
    <property type="molecule type" value="Genomic_DNA"/>
</dbReference>
<accession>A0ABR5Q0S9</accession>
<keyword evidence="1 3" id="KW-0808">Transferase</keyword>
<feature type="site" description="Transition state stabilizer" evidence="3">
    <location>
        <position position="50"/>
    </location>
</feature>
<comment type="caution">
    <text evidence="4">The sequence shown here is derived from an EMBL/GenBank/DDBJ whole genome shotgun (WGS) entry which is preliminary data.</text>
</comment>
<keyword evidence="5" id="KW-1185">Reference proteome</keyword>
<dbReference type="InterPro" id="IPR050088">
    <property type="entry name" value="IspD/TarI_cytidylyltransf_bact"/>
</dbReference>